<dbReference type="EMBL" id="LJAM02000095">
    <property type="protein sequence ID" value="RAP71808.1"/>
    <property type="molecule type" value="Genomic_DNA"/>
</dbReference>
<dbReference type="AlphaFoldDB" id="A0A328TN54"/>
<protein>
    <submittedName>
        <fullName evidence="1">Uncharacterized protein</fullName>
    </submittedName>
</protein>
<gene>
    <name evidence="1" type="ORF">ACZ87_01368</name>
</gene>
<dbReference type="Proteomes" id="UP000244334">
    <property type="component" value="Unassembled WGS sequence"/>
</dbReference>
<proteinExistence type="predicted"/>
<organism evidence="1 2">
    <name type="scientific">Candidatus Erwinia dacicola</name>
    <dbReference type="NCBI Taxonomy" id="252393"/>
    <lineage>
        <taxon>Bacteria</taxon>
        <taxon>Pseudomonadati</taxon>
        <taxon>Pseudomonadota</taxon>
        <taxon>Gammaproteobacteria</taxon>
        <taxon>Enterobacterales</taxon>
        <taxon>Erwiniaceae</taxon>
        <taxon>Erwinia</taxon>
    </lineage>
</organism>
<accession>A0A328TN54</accession>
<name>A0A328TN54_9GAMM</name>
<sequence length="48" mass="5656">MQDVMQRLDDDPRDFLRKWKALHGVLHPDVGGVELFQSRFPQSDFATR</sequence>
<keyword evidence="2" id="KW-1185">Reference proteome</keyword>
<evidence type="ECO:0000313" key="1">
    <source>
        <dbReference type="EMBL" id="RAP71808.1"/>
    </source>
</evidence>
<reference evidence="1" key="1">
    <citation type="submission" date="2018-04" db="EMBL/GenBank/DDBJ databases">
        <title>Genomes of the Obligate Erwinia dacicola and Facultative Enterobacter sp. OLF Endosymbionts of the Olive Fruit fly, Bactrocera oleae.</title>
        <authorList>
            <person name="Estes A.M."/>
            <person name="Hearn D.J."/>
            <person name="Agarwal S."/>
            <person name="Pierson E.A."/>
            <person name="Dunning-Hotopp J.C."/>
        </authorList>
    </citation>
    <scope>NUCLEOTIDE SEQUENCE [LARGE SCALE GENOMIC DNA]</scope>
    <source>
        <strain evidence="1">Oroville</strain>
    </source>
</reference>
<comment type="caution">
    <text evidence="1">The sequence shown here is derived from an EMBL/GenBank/DDBJ whole genome shotgun (WGS) entry which is preliminary data.</text>
</comment>
<evidence type="ECO:0000313" key="2">
    <source>
        <dbReference type="Proteomes" id="UP000244334"/>
    </source>
</evidence>